<dbReference type="Proteomes" id="UP001454036">
    <property type="component" value="Unassembled WGS sequence"/>
</dbReference>
<gene>
    <name evidence="2" type="ORF">LIER_02817</name>
</gene>
<reference evidence="2 3" key="1">
    <citation type="submission" date="2024-01" db="EMBL/GenBank/DDBJ databases">
        <title>The complete chloroplast genome sequence of Lithospermum erythrorhizon: insights into the phylogenetic relationship among Boraginaceae species and the maternal lineages of purple gromwells.</title>
        <authorList>
            <person name="Okada T."/>
            <person name="Watanabe K."/>
        </authorList>
    </citation>
    <scope>NUCLEOTIDE SEQUENCE [LARGE SCALE GENOMIC DNA]</scope>
</reference>
<dbReference type="PANTHER" id="PTHR33670:SF1">
    <property type="entry name" value="OS09G0416300 PROTEIN"/>
    <property type="match status" value="1"/>
</dbReference>
<dbReference type="Pfam" id="PF15365">
    <property type="entry name" value="PNRC"/>
    <property type="match status" value="1"/>
</dbReference>
<sequence length="157" mass="18297">MGTEVLRPQDCLVERFPDFGYNTKINYNTNNHAYYKKPCMVQTYHKRRYNNQNHQHQQRNESKVVSLSRHSNTRNEFEMGKVSSFRRGGSLDSLNCRIKKDRRSMTYFDQADVYAGSACSVSPSPSSLPLPTFFQKQELNSFDDSATRDLRRLLGLE</sequence>
<evidence type="ECO:0000313" key="2">
    <source>
        <dbReference type="EMBL" id="GAA0141745.1"/>
    </source>
</evidence>
<keyword evidence="3" id="KW-1185">Reference proteome</keyword>
<proteinExistence type="predicted"/>
<dbReference type="AlphaFoldDB" id="A0AAV3NQX1"/>
<dbReference type="GO" id="GO:0016071">
    <property type="term" value="P:mRNA metabolic process"/>
    <property type="evidence" value="ECO:0007669"/>
    <property type="project" value="UniProtKB-ARBA"/>
</dbReference>
<dbReference type="InterPro" id="IPR028322">
    <property type="entry name" value="PNRC-like_rgn"/>
</dbReference>
<protein>
    <submittedName>
        <fullName evidence="2">Uncharacterized protein</fullName>
    </submittedName>
</protein>
<feature type="region of interest" description="Disordered" evidence="1">
    <location>
        <begin position="51"/>
        <end position="73"/>
    </location>
</feature>
<name>A0AAV3NQX1_LITER</name>
<dbReference type="PANTHER" id="PTHR33670">
    <property type="entry name" value="SPLICING FACTOR, PROLINE- AND GLUTAMINE-RICH-LIKE"/>
    <property type="match status" value="1"/>
</dbReference>
<dbReference type="EMBL" id="BAABME010000320">
    <property type="protein sequence ID" value="GAA0141745.1"/>
    <property type="molecule type" value="Genomic_DNA"/>
</dbReference>
<organism evidence="2 3">
    <name type="scientific">Lithospermum erythrorhizon</name>
    <name type="common">Purple gromwell</name>
    <name type="synonym">Lithospermum officinale var. erythrorhizon</name>
    <dbReference type="NCBI Taxonomy" id="34254"/>
    <lineage>
        <taxon>Eukaryota</taxon>
        <taxon>Viridiplantae</taxon>
        <taxon>Streptophyta</taxon>
        <taxon>Embryophyta</taxon>
        <taxon>Tracheophyta</taxon>
        <taxon>Spermatophyta</taxon>
        <taxon>Magnoliopsida</taxon>
        <taxon>eudicotyledons</taxon>
        <taxon>Gunneridae</taxon>
        <taxon>Pentapetalae</taxon>
        <taxon>asterids</taxon>
        <taxon>lamiids</taxon>
        <taxon>Boraginales</taxon>
        <taxon>Boraginaceae</taxon>
        <taxon>Boraginoideae</taxon>
        <taxon>Lithospermeae</taxon>
        <taxon>Lithospermum</taxon>
    </lineage>
</organism>
<accession>A0AAV3NQX1</accession>
<evidence type="ECO:0000313" key="3">
    <source>
        <dbReference type="Proteomes" id="UP001454036"/>
    </source>
</evidence>
<evidence type="ECO:0000256" key="1">
    <source>
        <dbReference type="SAM" id="MobiDB-lite"/>
    </source>
</evidence>
<comment type="caution">
    <text evidence="2">The sequence shown here is derived from an EMBL/GenBank/DDBJ whole genome shotgun (WGS) entry which is preliminary data.</text>
</comment>